<dbReference type="GO" id="GO:0006508">
    <property type="term" value="P:proteolysis"/>
    <property type="evidence" value="ECO:0007669"/>
    <property type="project" value="UniProtKB-KW"/>
</dbReference>
<dbReference type="InterPro" id="IPR021109">
    <property type="entry name" value="Peptidase_aspartic_dom_sf"/>
</dbReference>
<evidence type="ECO:0000256" key="3">
    <source>
        <dbReference type="PIRSR" id="PIRSR601461-1"/>
    </source>
</evidence>
<keyword evidence="5" id="KW-0732">Signal</keyword>
<dbReference type="PANTHER" id="PTHR47966:SF51">
    <property type="entry name" value="BETA-SITE APP-CLEAVING ENZYME, ISOFORM A-RELATED"/>
    <property type="match status" value="1"/>
</dbReference>
<reference evidence="7" key="1">
    <citation type="journal article" date="2011" name="J. Biosci. Bioeng.">
        <title>Purification and characterization of a novel aspartic protease from basidiomycetous yeast Cryptococcus sp. S-2.</title>
        <authorList>
            <person name="Rao S."/>
            <person name="Mizutani O."/>
            <person name="Hirano T."/>
            <person name="Masaki K."/>
            <person name="Iefuji H."/>
        </authorList>
    </citation>
    <scope>NUCLEOTIDE SEQUENCE</scope>
    <source>
        <strain evidence="7">S-2</strain>
    </source>
</reference>
<organism evidence="7">
    <name type="scientific">Cryptococcus sp. S-2</name>
    <dbReference type="NCBI Taxonomy" id="87049"/>
    <lineage>
        <taxon>Eukaryota</taxon>
        <taxon>Fungi</taxon>
        <taxon>Dikarya</taxon>
        <taxon>Basidiomycota</taxon>
        <taxon>Agaricomycotina</taxon>
        <taxon>Tremellomycetes</taxon>
        <taxon>Tremellales</taxon>
        <taxon>Cryptococcaceae</taxon>
        <taxon>Cryptococcus</taxon>
    </lineage>
</organism>
<keyword evidence="4 7" id="KW-0645">Protease</keyword>
<evidence type="ECO:0000313" key="7">
    <source>
        <dbReference type="EMBL" id="BAJ23259.1"/>
    </source>
</evidence>
<comment type="similarity">
    <text evidence="1 4">Belongs to the peptidase A1 family.</text>
</comment>
<dbReference type="CDD" id="cd05471">
    <property type="entry name" value="pepsin_like"/>
    <property type="match status" value="1"/>
</dbReference>
<proteinExistence type="evidence at transcript level"/>
<dbReference type="Pfam" id="PF00026">
    <property type="entry name" value="Asp"/>
    <property type="match status" value="1"/>
</dbReference>
<feature type="domain" description="Peptidase A1" evidence="6">
    <location>
        <begin position="105"/>
        <end position="411"/>
    </location>
</feature>
<dbReference type="EMBL" id="AB583546">
    <property type="protein sequence ID" value="BAJ23259.1"/>
    <property type="molecule type" value="mRNA"/>
</dbReference>
<dbReference type="InterPro" id="IPR033121">
    <property type="entry name" value="PEPTIDASE_A1"/>
</dbReference>
<keyword evidence="4" id="KW-0378">Hydrolase</keyword>
<dbReference type="InterPro" id="IPR034164">
    <property type="entry name" value="Pepsin-like_dom"/>
</dbReference>
<gene>
    <name evidence="7" type="primary">CAP1</name>
</gene>
<name>E2RZS1_9TREE</name>
<keyword evidence="2 4" id="KW-0064">Aspartyl protease</keyword>
<evidence type="ECO:0000256" key="4">
    <source>
        <dbReference type="RuleBase" id="RU000454"/>
    </source>
</evidence>
<feature type="signal peptide" evidence="5">
    <location>
        <begin position="1"/>
        <end position="16"/>
    </location>
</feature>
<dbReference type="AlphaFoldDB" id="E2RZS1"/>
<evidence type="ECO:0000259" key="6">
    <source>
        <dbReference type="PROSITE" id="PS51767"/>
    </source>
</evidence>
<sequence length="417" mass="43337">MRSLSVSLLLLAAVSATPVPSQKRGTITLLEGKPRLSIAERAELSGRSLKDIIAQDTANVVAKYEHNLQLIKAAEAQGENLLSKRGSSATIGLTDVQSGGVDELYYGTLGMGTPSQAITFDFDTGSSDLWVPTQNSDAYNDGTHFNTAKSSTYKNTGQSFSDQYGSGSVTGSLAIETVRFGSLTATNQYFGAATHVSSSFDNNPATGLCGLAYQSIASTGQKPLPMNLYAEGQLSAPEFGFRLTRGTSSGAELTMGGVASDYASSTFKTTPVTSRTYYEVGTNGMTVKGSVVSGSFPAAIDTGTTLIYVPTSAAAAFWSAIPGSSANGDGSYNYPCNFAGPVGISFPNIGNLNFAIADLNIGAVGGGMCTGAVLGQDVQDANGQNFAIVGDTFIKSYYTLFNFGSNYVGFTPAHNYA</sequence>
<evidence type="ECO:0000256" key="2">
    <source>
        <dbReference type="ARBA" id="ARBA00022750"/>
    </source>
</evidence>
<dbReference type="SUPFAM" id="SSF50630">
    <property type="entry name" value="Acid proteases"/>
    <property type="match status" value="1"/>
</dbReference>
<dbReference type="FunFam" id="2.40.70.10:FF:000008">
    <property type="entry name" value="Cathepsin D"/>
    <property type="match status" value="1"/>
</dbReference>
<dbReference type="PROSITE" id="PS00141">
    <property type="entry name" value="ASP_PROTEASE"/>
    <property type="match status" value="2"/>
</dbReference>
<dbReference type="PRINTS" id="PR00792">
    <property type="entry name" value="PEPSIN"/>
</dbReference>
<evidence type="ECO:0000256" key="5">
    <source>
        <dbReference type="SAM" id="SignalP"/>
    </source>
</evidence>
<dbReference type="InterPro" id="IPR001969">
    <property type="entry name" value="Aspartic_peptidase_AS"/>
</dbReference>
<feature type="chain" id="PRO_5003163707" evidence="5">
    <location>
        <begin position="17"/>
        <end position="417"/>
    </location>
</feature>
<dbReference type="PANTHER" id="PTHR47966">
    <property type="entry name" value="BETA-SITE APP-CLEAVING ENZYME, ISOFORM A-RELATED"/>
    <property type="match status" value="1"/>
</dbReference>
<dbReference type="InterPro" id="IPR001461">
    <property type="entry name" value="Aspartic_peptidase_A1"/>
</dbReference>
<dbReference type="PROSITE" id="PS51767">
    <property type="entry name" value="PEPTIDASE_A1"/>
    <property type="match status" value="1"/>
</dbReference>
<accession>E2RZS1</accession>
<feature type="active site" evidence="3">
    <location>
        <position position="123"/>
    </location>
</feature>
<dbReference type="GO" id="GO:0004190">
    <property type="term" value="F:aspartic-type endopeptidase activity"/>
    <property type="evidence" value="ECO:0007669"/>
    <property type="project" value="UniProtKB-KW"/>
</dbReference>
<feature type="active site" evidence="3">
    <location>
        <position position="301"/>
    </location>
</feature>
<protein>
    <submittedName>
        <fullName evidence="7">Aspartic protease</fullName>
    </submittedName>
</protein>
<dbReference type="Gene3D" id="2.40.70.10">
    <property type="entry name" value="Acid Proteases"/>
    <property type="match status" value="2"/>
</dbReference>
<evidence type="ECO:0000256" key="1">
    <source>
        <dbReference type="ARBA" id="ARBA00007447"/>
    </source>
</evidence>